<gene>
    <name evidence="6" type="ORF">CA615_07095</name>
</gene>
<feature type="binding site" evidence="3">
    <location>
        <position position="162"/>
    </location>
    <ligand>
        <name>Zn(2+)</name>
        <dbReference type="ChEBI" id="CHEBI:29105"/>
    </ligand>
</feature>
<dbReference type="InterPro" id="IPR051257">
    <property type="entry name" value="Diverse_CBS-Domain"/>
</dbReference>
<feature type="binding site" evidence="3">
    <location>
        <position position="180"/>
    </location>
    <ligand>
        <name>Zn(2+)</name>
        <dbReference type="ChEBI" id="CHEBI:29105"/>
    </ligand>
</feature>
<feature type="binding site" evidence="3">
    <location>
        <position position="183"/>
    </location>
    <ligand>
        <name>Fe cation</name>
        <dbReference type="ChEBI" id="CHEBI:24875"/>
    </ligand>
</feature>
<dbReference type="Proteomes" id="UP000248557">
    <property type="component" value="Unassembled WGS sequence"/>
</dbReference>
<evidence type="ECO:0000313" key="7">
    <source>
        <dbReference type="Proteomes" id="UP000248557"/>
    </source>
</evidence>
<evidence type="ECO:0008006" key="8">
    <source>
        <dbReference type="Google" id="ProtNLM"/>
    </source>
</evidence>
<dbReference type="EMBL" id="NGJK01000088">
    <property type="protein sequence ID" value="RAP02499.1"/>
    <property type="molecule type" value="Genomic_DNA"/>
</dbReference>
<dbReference type="SUPFAM" id="SSF54631">
    <property type="entry name" value="CBS-domain pair"/>
    <property type="match status" value="1"/>
</dbReference>
<dbReference type="Pfam" id="PF00571">
    <property type="entry name" value="CBS"/>
    <property type="match status" value="2"/>
</dbReference>
<feature type="domain" description="ACP-type MB" evidence="5">
    <location>
        <begin position="157"/>
        <end position="190"/>
    </location>
</feature>
<feature type="domain" description="CBS" evidence="4">
    <location>
        <begin position="77"/>
        <end position="133"/>
    </location>
</feature>
<feature type="binding site" evidence="3">
    <location>
        <position position="165"/>
    </location>
    <ligand>
        <name>Fe cation</name>
        <dbReference type="ChEBI" id="CHEBI:24875"/>
    </ligand>
</feature>
<name>A0A328Q6V9_9EURY</name>
<sequence length="193" mass="21222">MELKTKHNIGIKDAMTYNVITATSTSSISDIATIMTKHDISSVVIEDQVVEGIVTSNGIISKVVSKNISPQDITADMVMEKYVSVGLDTSLIEASSAMIKNNCKVLLVIEGDVLKGILTLTDIVRVSPELIELFIEEKNLNGLYSDDVYSNDYDEHLSEGVCEKCGVYDRLRDIDGGYLCPDCIDNESEEEMD</sequence>
<evidence type="ECO:0000259" key="4">
    <source>
        <dbReference type="PROSITE" id="PS51371"/>
    </source>
</evidence>
<evidence type="ECO:0000256" key="1">
    <source>
        <dbReference type="ARBA" id="ARBA00023122"/>
    </source>
</evidence>
<feature type="binding site" evidence="3">
    <location>
        <position position="165"/>
    </location>
    <ligand>
        <name>Zn(2+)</name>
        <dbReference type="ChEBI" id="CHEBI:29105"/>
    </ligand>
</feature>
<dbReference type="InterPro" id="IPR046342">
    <property type="entry name" value="CBS_dom_sf"/>
</dbReference>
<evidence type="ECO:0000256" key="2">
    <source>
        <dbReference type="PROSITE-ProRule" id="PRU00703"/>
    </source>
</evidence>
<dbReference type="PROSITE" id="PS51901">
    <property type="entry name" value="ACP_MB"/>
    <property type="match status" value="1"/>
</dbReference>
<comment type="caution">
    <text evidence="6">The sequence shown here is derived from an EMBL/GenBank/DDBJ whole genome shotgun (WGS) entry which is preliminary data.</text>
</comment>
<feature type="binding site" evidence="3">
    <location>
        <position position="180"/>
    </location>
    <ligand>
        <name>Fe cation</name>
        <dbReference type="ChEBI" id="CHEBI:24875"/>
    </ligand>
</feature>
<feature type="binding site" evidence="3">
    <location>
        <position position="183"/>
    </location>
    <ligand>
        <name>Zn(2+)</name>
        <dbReference type="ChEBI" id="CHEBI:29105"/>
    </ligand>
</feature>
<feature type="domain" description="CBS" evidence="4">
    <location>
        <begin position="15"/>
        <end position="73"/>
    </location>
</feature>
<evidence type="ECO:0000259" key="5">
    <source>
        <dbReference type="PROSITE" id="PS51901"/>
    </source>
</evidence>
<dbReference type="PROSITE" id="PS51371">
    <property type="entry name" value="CBS"/>
    <property type="match status" value="2"/>
</dbReference>
<dbReference type="GO" id="GO:0046872">
    <property type="term" value="F:metal ion binding"/>
    <property type="evidence" value="ECO:0007669"/>
    <property type="project" value="UniProtKB-KW"/>
</dbReference>
<feature type="binding site" evidence="3">
    <location>
        <position position="162"/>
    </location>
    <ligand>
        <name>Fe cation</name>
        <dbReference type="ChEBI" id="CHEBI:24875"/>
    </ligand>
</feature>
<evidence type="ECO:0000313" key="6">
    <source>
        <dbReference type="EMBL" id="RAP02499.1"/>
    </source>
</evidence>
<dbReference type="InterPro" id="IPR044065">
    <property type="entry name" value="ACP_MB"/>
</dbReference>
<evidence type="ECO:0000256" key="3">
    <source>
        <dbReference type="PROSITE-ProRule" id="PRU01249"/>
    </source>
</evidence>
<proteinExistence type="predicted"/>
<keyword evidence="3" id="KW-0862">Zinc</keyword>
<dbReference type="PANTHER" id="PTHR43080:SF2">
    <property type="entry name" value="CBS DOMAIN-CONTAINING PROTEIN"/>
    <property type="match status" value="1"/>
</dbReference>
<accession>A0A328Q6V9</accession>
<dbReference type="InterPro" id="IPR000644">
    <property type="entry name" value="CBS_dom"/>
</dbReference>
<dbReference type="Gene3D" id="3.10.580.10">
    <property type="entry name" value="CBS-domain"/>
    <property type="match status" value="1"/>
</dbReference>
<dbReference type="SMART" id="SM00116">
    <property type="entry name" value="CBS"/>
    <property type="match status" value="2"/>
</dbReference>
<keyword evidence="3" id="KW-0408">Iron</keyword>
<dbReference type="PANTHER" id="PTHR43080">
    <property type="entry name" value="CBS DOMAIN-CONTAINING PROTEIN CBSX3, MITOCHONDRIAL"/>
    <property type="match status" value="1"/>
</dbReference>
<keyword evidence="1 2" id="KW-0129">CBS domain</keyword>
<dbReference type="RefSeq" id="WP_112149744.1">
    <property type="nucleotide sequence ID" value="NZ_NGJK01000088.1"/>
</dbReference>
<organism evidence="6 7">
    <name type="scientific">Methanosphaera stadtmanae</name>
    <dbReference type="NCBI Taxonomy" id="2317"/>
    <lineage>
        <taxon>Archaea</taxon>
        <taxon>Methanobacteriati</taxon>
        <taxon>Methanobacteriota</taxon>
        <taxon>Methanomada group</taxon>
        <taxon>Methanobacteria</taxon>
        <taxon>Methanobacteriales</taxon>
        <taxon>Methanobacteriaceae</taxon>
        <taxon>Methanosphaera</taxon>
    </lineage>
</organism>
<reference evidence="6 7" key="1">
    <citation type="submission" date="2017-05" db="EMBL/GenBank/DDBJ databases">
        <title>Host range expansion of the Methanosphaera genus to humans and monogastric animals involves recent and extensive reduction in genome content.</title>
        <authorList>
            <person name="Hoedt E.C."/>
            <person name="Volmer J.G."/>
            <person name="Parks D.H."/>
            <person name="Rosewarne C.P."/>
            <person name="Denman S.E."/>
            <person name="Mcsweeney C.S."/>
            <person name="O Cuiv P."/>
            <person name="Hugenholtz P."/>
            <person name="Tyson G.W."/>
            <person name="Morrison M."/>
        </authorList>
    </citation>
    <scope>NUCLEOTIDE SEQUENCE [LARGE SCALE GENOMIC DNA]</scope>
    <source>
        <strain evidence="6 7">PA5</strain>
    </source>
</reference>
<dbReference type="AlphaFoldDB" id="A0A328Q6V9"/>
<protein>
    <recommendedName>
        <fullName evidence="8">CBS domain-containing protein</fullName>
    </recommendedName>
</protein>
<keyword evidence="3" id="KW-0479">Metal-binding</keyword>